<dbReference type="GO" id="GO:0016810">
    <property type="term" value="F:hydrolase activity, acting on carbon-nitrogen (but not peptide) bonds"/>
    <property type="evidence" value="ECO:0007669"/>
    <property type="project" value="InterPro"/>
</dbReference>
<dbReference type="Proteomes" id="UP000076874">
    <property type="component" value="Unassembled WGS sequence"/>
</dbReference>
<dbReference type="InterPro" id="IPR002509">
    <property type="entry name" value="NODB_dom"/>
</dbReference>
<sequence length="333" mass="38174">MFEVPQNKDPLRDTKYDFPRDHVGFGRHPPNPEWPNGAKIAVSFVINYEEGAERTIQNGDAQSENMLWEQAHIQPRMGERAMNVESDYDYGSRRGVWRLLNTLEAKKYPATIYAVGMALEKNPGIVKGFIDGGHEIASHGYRWIDYHAVGPEREKAYIQQQMQCLKTLTGEYPVGWYYGRLSPYSKALVHEVHEELKAPLMWEADTYAEDMPYWVDVPAEKDSSSPKGMLMIPYTYDCNDLKYCAPHGWGSVGAFTEYLKNTFDTLYAEGKEGTPAMMTVALHCRISGKPGRATALKEFIEYISTKEGVWVARRKDIAKHFREKFPYHRGKLL</sequence>
<evidence type="ECO:0000313" key="4">
    <source>
        <dbReference type="Proteomes" id="UP000076874"/>
    </source>
</evidence>
<feature type="domain" description="NodB homology" evidence="2">
    <location>
        <begin position="82"/>
        <end position="312"/>
    </location>
</feature>
<name>A0A167SIR3_9HYPO</name>
<dbReference type="OrthoDB" id="9970124at2759"/>
<dbReference type="SUPFAM" id="SSF88713">
    <property type="entry name" value="Glycoside hydrolase/deacetylase"/>
    <property type="match status" value="1"/>
</dbReference>
<dbReference type="AlphaFoldDB" id="A0A167SIR3"/>
<dbReference type="Pfam" id="PF01522">
    <property type="entry name" value="Polysacc_deac_1"/>
    <property type="match status" value="1"/>
</dbReference>
<keyword evidence="4" id="KW-1185">Reference proteome</keyword>
<protein>
    <submittedName>
        <fullName evidence="3">Glycoside hydrolase/deacetylase, beta/alpha-barrel</fullName>
    </submittedName>
</protein>
<dbReference type="STRING" id="1081102.A0A167SIR3"/>
<dbReference type="Gene3D" id="3.20.20.370">
    <property type="entry name" value="Glycoside hydrolase/deacetylase"/>
    <property type="match status" value="1"/>
</dbReference>
<gene>
    <name evidence="3" type="ORF">SPI_05859</name>
</gene>
<comment type="caution">
    <text evidence="3">The sequence shown here is derived from an EMBL/GenBank/DDBJ whole genome shotgun (WGS) entry which is preliminary data.</text>
</comment>
<evidence type="ECO:0000259" key="2">
    <source>
        <dbReference type="PROSITE" id="PS51677"/>
    </source>
</evidence>
<dbReference type="InterPro" id="IPR011330">
    <property type="entry name" value="Glyco_hydro/deAcase_b/a-brl"/>
</dbReference>
<dbReference type="PANTHER" id="PTHR43123:SF1">
    <property type="entry name" value="POLYSACCHARIDE DEACETYLASE-RELATED"/>
    <property type="match status" value="1"/>
</dbReference>
<feature type="region of interest" description="Disordered" evidence="1">
    <location>
        <begin position="1"/>
        <end position="20"/>
    </location>
</feature>
<dbReference type="GO" id="GO:0005975">
    <property type="term" value="P:carbohydrate metabolic process"/>
    <property type="evidence" value="ECO:0007669"/>
    <property type="project" value="InterPro"/>
</dbReference>
<keyword evidence="3" id="KW-0378">Hydrolase</keyword>
<evidence type="ECO:0000313" key="3">
    <source>
        <dbReference type="EMBL" id="OAA59661.1"/>
    </source>
</evidence>
<reference evidence="3 4" key="1">
    <citation type="journal article" date="2016" name="Genome Biol. Evol.">
        <title>Divergent and convergent evolution of fungal pathogenicity.</title>
        <authorList>
            <person name="Shang Y."/>
            <person name="Xiao G."/>
            <person name="Zheng P."/>
            <person name="Cen K."/>
            <person name="Zhan S."/>
            <person name="Wang C."/>
        </authorList>
    </citation>
    <scope>NUCLEOTIDE SEQUENCE [LARGE SCALE GENOMIC DNA]</scope>
    <source>
        <strain evidence="3 4">RCEF 264</strain>
    </source>
</reference>
<accession>A0A167SIR3</accession>
<dbReference type="PROSITE" id="PS51677">
    <property type="entry name" value="NODB"/>
    <property type="match status" value="1"/>
</dbReference>
<evidence type="ECO:0000256" key="1">
    <source>
        <dbReference type="SAM" id="MobiDB-lite"/>
    </source>
</evidence>
<dbReference type="EMBL" id="AZHD01000010">
    <property type="protein sequence ID" value="OAA59661.1"/>
    <property type="molecule type" value="Genomic_DNA"/>
</dbReference>
<proteinExistence type="predicted"/>
<feature type="compositionally biased region" description="Basic and acidic residues" evidence="1">
    <location>
        <begin position="9"/>
        <end position="20"/>
    </location>
</feature>
<organism evidence="3 4">
    <name type="scientific">Niveomyces insectorum RCEF 264</name>
    <dbReference type="NCBI Taxonomy" id="1081102"/>
    <lineage>
        <taxon>Eukaryota</taxon>
        <taxon>Fungi</taxon>
        <taxon>Dikarya</taxon>
        <taxon>Ascomycota</taxon>
        <taxon>Pezizomycotina</taxon>
        <taxon>Sordariomycetes</taxon>
        <taxon>Hypocreomycetidae</taxon>
        <taxon>Hypocreales</taxon>
        <taxon>Cordycipitaceae</taxon>
        <taxon>Niveomyces</taxon>
    </lineage>
</organism>
<dbReference type="PANTHER" id="PTHR43123">
    <property type="entry name" value="POLYSACCHARIDE DEACETYLASE-RELATED"/>
    <property type="match status" value="1"/>
</dbReference>